<dbReference type="Proteomes" id="UP000594024">
    <property type="component" value="Segment"/>
</dbReference>
<sequence>MELKPISDLIDRSTRIARTMTATSPTTSVYSGYLAFVVDGELIQRRIYDMAYNHLYDSCMFITHKKVNYAVNLPCKPISGAFNAESLKA</sequence>
<dbReference type="EMBL" id="MT939487">
    <property type="protein sequence ID" value="QOI71486.1"/>
    <property type="molecule type" value="Genomic_DNA"/>
</dbReference>
<organism evidence="1 2">
    <name type="scientific">Erwinia phage pEa_SNUABM_47</name>
    <dbReference type="NCBI Taxonomy" id="2768774"/>
    <lineage>
        <taxon>Viruses</taxon>
        <taxon>Duplodnaviria</taxon>
        <taxon>Heunggongvirae</taxon>
        <taxon>Uroviricota</taxon>
        <taxon>Caudoviricetes</taxon>
        <taxon>Eneladusvirus</taxon>
        <taxon>Eneladusvirus BF</taxon>
    </lineage>
</organism>
<evidence type="ECO:0000313" key="2">
    <source>
        <dbReference type="Proteomes" id="UP000594024"/>
    </source>
</evidence>
<accession>A0A7L8ZLY8</accession>
<gene>
    <name evidence="1" type="ORF">pEaSNUABM47_00002</name>
</gene>
<evidence type="ECO:0000313" key="1">
    <source>
        <dbReference type="EMBL" id="QOI71486.1"/>
    </source>
</evidence>
<protein>
    <submittedName>
        <fullName evidence="1">Uncharacterized protein</fullName>
    </submittedName>
</protein>
<proteinExistence type="predicted"/>
<reference evidence="1 2" key="1">
    <citation type="submission" date="2020-08" db="EMBL/GenBank/DDBJ databases">
        <title>Complete genome sequence of Erwinia phage pEa_SNUABM_47.</title>
        <authorList>
            <person name="Kim S.G."/>
            <person name="Lee S.B."/>
            <person name="Park S.C."/>
        </authorList>
    </citation>
    <scope>NUCLEOTIDE SEQUENCE [LARGE SCALE GENOMIC DNA]</scope>
</reference>
<name>A0A7L8ZLY8_9CAUD</name>